<dbReference type="InterPro" id="IPR002539">
    <property type="entry name" value="MaoC-like_dom"/>
</dbReference>
<dbReference type="RefSeq" id="WP_076400538.1">
    <property type="nucleotide sequence ID" value="NZ_FTOA01000004.1"/>
</dbReference>
<dbReference type="AlphaFoldDB" id="A0A1N7MEY0"/>
<name>A0A1N7MEY0_9PROT</name>
<dbReference type="SUPFAM" id="SSF54637">
    <property type="entry name" value="Thioesterase/thiol ester dehydrase-isomerase"/>
    <property type="match status" value="1"/>
</dbReference>
<dbReference type="STRING" id="80876.SAMN05421779_10477"/>
<sequence>MNASVNARATHLEDFSLGPWFTTDPIEVDEQAIVDYARQFDPQPFHLGHDSAAGTFFGSLAASGWHTASLTMRLMVGSGHAPGWGFVGRAIESLEWPRPTRPGDRLHLEAEVIEIRPSRSRPDLGMLRVKMITRNQNGDPAQVMTCAIVVPTRSGALQTTEGSGE</sequence>
<dbReference type="Gene3D" id="3.10.129.10">
    <property type="entry name" value="Hotdog Thioesterase"/>
    <property type="match status" value="1"/>
</dbReference>
<proteinExistence type="predicted"/>
<keyword evidence="3" id="KW-1185">Reference proteome</keyword>
<dbReference type="InterPro" id="IPR052342">
    <property type="entry name" value="MCH/BMMD"/>
</dbReference>
<dbReference type="Pfam" id="PF01575">
    <property type="entry name" value="MaoC_dehydratas"/>
    <property type="match status" value="1"/>
</dbReference>
<dbReference type="PANTHER" id="PTHR43664">
    <property type="entry name" value="MONOAMINE OXIDASE-RELATED"/>
    <property type="match status" value="1"/>
</dbReference>
<gene>
    <name evidence="2" type="ORF">SAMN05421779_10477</name>
</gene>
<dbReference type="EMBL" id="FTOA01000004">
    <property type="protein sequence ID" value="SIS84580.1"/>
    <property type="molecule type" value="Genomic_DNA"/>
</dbReference>
<dbReference type="CDD" id="cd03454">
    <property type="entry name" value="YdeM"/>
    <property type="match status" value="1"/>
</dbReference>
<evidence type="ECO:0000259" key="1">
    <source>
        <dbReference type="Pfam" id="PF01575"/>
    </source>
</evidence>
<accession>A0A1N7MEY0</accession>
<evidence type="ECO:0000313" key="2">
    <source>
        <dbReference type="EMBL" id="SIS84580.1"/>
    </source>
</evidence>
<reference evidence="2 3" key="1">
    <citation type="submission" date="2017-01" db="EMBL/GenBank/DDBJ databases">
        <authorList>
            <person name="Mah S.A."/>
            <person name="Swanson W.J."/>
            <person name="Moy G.W."/>
            <person name="Vacquier V.D."/>
        </authorList>
    </citation>
    <scope>NUCLEOTIDE SEQUENCE [LARGE SCALE GENOMIC DNA]</scope>
    <source>
        <strain evidence="2 3">DSM 11589</strain>
    </source>
</reference>
<dbReference type="OrthoDB" id="9797938at2"/>
<dbReference type="PANTHER" id="PTHR43664:SF1">
    <property type="entry name" value="BETA-METHYLMALYL-COA DEHYDRATASE"/>
    <property type="match status" value="1"/>
</dbReference>
<dbReference type="InterPro" id="IPR029069">
    <property type="entry name" value="HotDog_dom_sf"/>
</dbReference>
<feature type="domain" description="MaoC-like" evidence="1">
    <location>
        <begin position="23"/>
        <end position="119"/>
    </location>
</feature>
<dbReference type="Proteomes" id="UP000185678">
    <property type="component" value="Unassembled WGS sequence"/>
</dbReference>
<protein>
    <submittedName>
        <fullName evidence="2">Acyl dehydratase</fullName>
    </submittedName>
</protein>
<evidence type="ECO:0000313" key="3">
    <source>
        <dbReference type="Proteomes" id="UP000185678"/>
    </source>
</evidence>
<organism evidence="2 3">
    <name type="scientific">Insolitispirillum peregrinum</name>
    <dbReference type="NCBI Taxonomy" id="80876"/>
    <lineage>
        <taxon>Bacteria</taxon>
        <taxon>Pseudomonadati</taxon>
        <taxon>Pseudomonadota</taxon>
        <taxon>Alphaproteobacteria</taxon>
        <taxon>Rhodospirillales</taxon>
        <taxon>Novispirillaceae</taxon>
        <taxon>Insolitispirillum</taxon>
    </lineage>
</organism>